<dbReference type="RefSeq" id="WP_045441047.1">
    <property type="nucleotide sequence ID" value="NZ_QFVP01000002.1"/>
</dbReference>
<feature type="signal peptide" evidence="1">
    <location>
        <begin position="1"/>
        <end position="21"/>
    </location>
</feature>
<dbReference type="InterPro" id="IPR008966">
    <property type="entry name" value="Adhesion_dom_sf"/>
</dbReference>
<dbReference type="Gene3D" id="2.60.40.1090">
    <property type="entry name" value="Fimbrial-type adhesion domain"/>
    <property type="match status" value="1"/>
</dbReference>
<gene>
    <name evidence="2" type="ORF">DJ535_05315</name>
</gene>
<organism evidence="2 3">
    <name type="scientific">Citrobacter murliniae</name>
    <dbReference type="NCBI Taxonomy" id="67829"/>
    <lineage>
        <taxon>Bacteria</taxon>
        <taxon>Pseudomonadati</taxon>
        <taxon>Pseudomonadota</taxon>
        <taxon>Gammaproteobacteria</taxon>
        <taxon>Enterobacterales</taxon>
        <taxon>Enterobacteriaceae</taxon>
        <taxon>Citrobacter</taxon>
        <taxon>Citrobacter freundii complex</taxon>
    </lineage>
</organism>
<comment type="caution">
    <text evidence="2">The sequence shown here is derived from an EMBL/GenBank/DDBJ whole genome shotgun (WGS) entry which is preliminary data.</text>
</comment>
<feature type="chain" id="PRO_5046760520" evidence="1">
    <location>
        <begin position="22"/>
        <end position="188"/>
    </location>
</feature>
<sequence>MKKVLLAASVMAALISGHVMASDTITINGEIIEKGCTIGENGNANIDLRTVTVAQVKETGIGSELANQADYFMIKDCPAGYEVELNFIADIPPGYDNGIVNTEAPSNTVVAHYLRDARPTHISDHVYLTNPSRNQVYLDNDERTKAQSSTGFSFPIESGYLKTAEVDGENTPAGLTKSVVTLNVYYRQ</sequence>
<keyword evidence="1" id="KW-0732">Signal</keyword>
<dbReference type="InterPro" id="IPR036937">
    <property type="entry name" value="Adhesion_dom_fimbrial_sf"/>
</dbReference>
<evidence type="ECO:0000313" key="3">
    <source>
        <dbReference type="Proteomes" id="UP000306790"/>
    </source>
</evidence>
<reference evidence="2 3" key="1">
    <citation type="submission" date="2018-05" db="EMBL/GenBank/DDBJ databases">
        <title>Isolation and genomic analyses of lactose-positive bacteria from faecal samples of preterm neonates.</title>
        <authorList>
            <person name="Chen Y."/>
            <person name="Brook T.C."/>
            <person name="O'Neill I."/>
            <person name="Soe C.Z."/>
            <person name="Hall L.J."/>
            <person name="Hoyles L."/>
        </authorList>
    </citation>
    <scope>NUCLEOTIDE SEQUENCE [LARGE SCALE GENOMIC DNA]</scope>
    <source>
        <strain evidence="2 3">P080C CL</strain>
    </source>
</reference>
<keyword evidence="3" id="KW-1185">Reference proteome</keyword>
<dbReference type="Proteomes" id="UP000306790">
    <property type="component" value="Unassembled WGS sequence"/>
</dbReference>
<accession>A0ABY2PYL6</accession>
<protein>
    <submittedName>
        <fullName evidence="2">Type 1 fimbrial protein</fullName>
    </submittedName>
</protein>
<dbReference type="SUPFAM" id="SSF49401">
    <property type="entry name" value="Bacterial adhesins"/>
    <property type="match status" value="1"/>
</dbReference>
<name>A0ABY2PYL6_9ENTR</name>
<evidence type="ECO:0000256" key="1">
    <source>
        <dbReference type="SAM" id="SignalP"/>
    </source>
</evidence>
<dbReference type="EMBL" id="QFVP01000002">
    <property type="protein sequence ID" value="THE41597.1"/>
    <property type="molecule type" value="Genomic_DNA"/>
</dbReference>
<proteinExistence type="predicted"/>
<evidence type="ECO:0000313" key="2">
    <source>
        <dbReference type="EMBL" id="THE41597.1"/>
    </source>
</evidence>